<dbReference type="Gene3D" id="3.10.450.50">
    <property type="match status" value="1"/>
</dbReference>
<protein>
    <recommendedName>
        <fullName evidence="1">SnoaL-like domain-containing protein</fullName>
    </recommendedName>
</protein>
<reference evidence="2" key="1">
    <citation type="journal article" date="2014" name="Int. J. Syst. Evol. Microbiol.">
        <title>Complete genome sequence of Corynebacterium casei LMG S-19264T (=DSM 44701T), isolated from a smear-ripened cheese.</title>
        <authorList>
            <consortium name="US DOE Joint Genome Institute (JGI-PGF)"/>
            <person name="Walter F."/>
            <person name="Albersmeier A."/>
            <person name="Kalinowski J."/>
            <person name="Ruckert C."/>
        </authorList>
    </citation>
    <scope>NUCLEOTIDE SEQUENCE</scope>
    <source>
        <strain evidence="2">VKM Ac-1069</strain>
    </source>
</reference>
<evidence type="ECO:0000313" key="2">
    <source>
        <dbReference type="EMBL" id="GLL15841.1"/>
    </source>
</evidence>
<gene>
    <name evidence="2" type="ORF">GCM10017577_69950</name>
</gene>
<dbReference type="InterPro" id="IPR032710">
    <property type="entry name" value="NTF2-like_dom_sf"/>
</dbReference>
<evidence type="ECO:0000313" key="3">
    <source>
        <dbReference type="Proteomes" id="UP001143463"/>
    </source>
</evidence>
<evidence type="ECO:0000259" key="1">
    <source>
        <dbReference type="Pfam" id="PF13577"/>
    </source>
</evidence>
<dbReference type="Proteomes" id="UP001143463">
    <property type="component" value="Unassembled WGS sequence"/>
</dbReference>
<dbReference type="AlphaFoldDB" id="A0A9W6P127"/>
<comment type="caution">
    <text evidence="2">The sequence shown here is derived from an EMBL/GenBank/DDBJ whole genome shotgun (WGS) entry which is preliminary data.</text>
</comment>
<dbReference type="InterPro" id="IPR037401">
    <property type="entry name" value="SnoaL-like"/>
</dbReference>
<dbReference type="Pfam" id="PF13577">
    <property type="entry name" value="SnoaL_4"/>
    <property type="match status" value="1"/>
</dbReference>
<organism evidence="2 3">
    <name type="scientific">Pseudonocardia halophobica</name>
    <dbReference type="NCBI Taxonomy" id="29401"/>
    <lineage>
        <taxon>Bacteria</taxon>
        <taxon>Bacillati</taxon>
        <taxon>Actinomycetota</taxon>
        <taxon>Actinomycetes</taxon>
        <taxon>Pseudonocardiales</taxon>
        <taxon>Pseudonocardiaceae</taxon>
        <taxon>Pseudonocardia</taxon>
    </lineage>
</organism>
<keyword evidence="3" id="KW-1185">Reference proteome</keyword>
<dbReference type="RefSeq" id="WP_051738309.1">
    <property type="nucleotide sequence ID" value="NZ_BAAAUZ010000075.1"/>
</dbReference>
<sequence length="151" mass="16558">MDHLLAELVARGEIADLKSRYLRAMDEKDWACLRAVLIDDVRLDHPQIGVRTGVEAVVAAVRERIGDRCTVHHGHNAEIAVIEPDAAVGSWSLHSFSFDPAAGAATGITGFGVYRDAFRRVGRTWLIAEITLRHHYKGVAWSPGAPEGVRP</sequence>
<dbReference type="SUPFAM" id="SSF54427">
    <property type="entry name" value="NTF2-like"/>
    <property type="match status" value="1"/>
</dbReference>
<dbReference type="EMBL" id="BSFQ01000057">
    <property type="protein sequence ID" value="GLL15841.1"/>
    <property type="molecule type" value="Genomic_DNA"/>
</dbReference>
<reference evidence="2" key="2">
    <citation type="submission" date="2023-01" db="EMBL/GenBank/DDBJ databases">
        <authorList>
            <person name="Sun Q."/>
            <person name="Evtushenko L."/>
        </authorList>
    </citation>
    <scope>NUCLEOTIDE SEQUENCE</scope>
    <source>
        <strain evidence="2">VKM Ac-1069</strain>
    </source>
</reference>
<feature type="domain" description="SnoaL-like" evidence="1">
    <location>
        <begin position="7"/>
        <end position="130"/>
    </location>
</feature>
<name>A0A9W6P127_9PSEU</name>
<accession>A0A9W6P127</accession>
<proteinExistence type="predicted"/>